<dbReference type="Gene3D" id="2.170.270.10">
    <property type="entry name" value="SET domain"/>
    <property type="match status" value="1"/>
</dbReference>
<feature type="domain" description="SET" evidence="1">
    <location>
        <begin position="153"/>
        <end position="293"/>
    </location>
</feature>
<dbReference type="SMART" id="SM00317">
    <property type="entry name" value="SET"/>
    <property type="match status" value="1"/>
</dbReference>
<organism evidence="2 3">
    <name type="scientific">Talaromyces proteolyticus</name>
    <dbReference type="NCBI Taxonomy" id="1131652"/>
    <lineage>
        <taxon>Eukaryota</taxon>
        <taxon>Fungi</taxon>
        <taxon>Dikarya</taxon>
        <taxon>Ascomycota</taxon>
        <taxon>Pezizomycotina</taxon>
        <taxon>Eurotiomycetes</taxon>
        <taxon>Eurotiomycetidae</taxon>
        <taxon>Eurotiales</taxon>
        <taxon>Trichocomaceae</taxon>
        <taxon>Talaromyces</taxon>
        <taxon>Talaromyces sect. Bacilispori</taxon>
    </lineage>
</organism>
<dbReference type="RefSeq" id="XP_046076464.1">
    <property type="nucleotide sequence ID" value="XM_046213574.1"/>
</dbReference>
<evidence type="ECO:0000313" key="3">
    <source>
        <dbReference type="Proteomes" id="UP001201262"/>
    </source>
</evidence>
<reference evidence="2" key="1">
    <citation type="submission" date="2021-12" db="EMBL/GenBank/DDBJ databases">
        <title>Convergent genome expansion in fungi linked to evolution of root-endophyte symbiosis.</title>
        <authorList>
            <consortium name="DOE Joint Genome Institute"/>
            <person name="Ke Y.-H."/>
            <person name="Bonito G."/>
            <person name="Liao H.-L."/>
            <person name="Looney B."/>
            <person name="Rojas-Flechas A."/>
            <person name="Nash J."/>
            <person name="Hameed K."/>
            <person name="Schadt C."/>
            <person name="Martin F."/>
            <person name="Crous P.W."/>
            <person name="Miettinen O."/>
            <person name="Magnuson J.K."/>
            <person name="Labbe J."/>
            <person name="Jacobson D."/>
            <person name="Doktycz M.J."/>
            <person name="Veneault-Fourrey C."/>
            <person name="Kuo A."/>
            <person name="Mondo S."/>
            <person name="Calhoun S."/>
            <person name="Riley R."/>
            <person name="Ohm R."/>
            <person name="LaButti K."/>
            <person name="Andreopoulos B."/>
            <person name="Pangilinan J."/>
            <person name="Nolan M."/>
            <person name="Tritt A."/>
            <person name="Clum A."/>
            <person name="Lipzen A."/>
            <person name="Daum C."/>
            <person name="Barry K."/>
            <person name="Grigoriev I.V."/>
            <person name="Vilgalys R."/>
        </authorList>
    </citation>
    <scope>NUCLEOTIDE SEQUENCE</scope>
    <source>
        <strain evidence="2">PMI_201</strain>
    </source>
</reference>
<keyword evidence="3" id="KW-1185">Reference proteome</keyword>
<dbReference type="InterPro" id="IPR053185">
    <property type="entry name" value="SET_domain_protein"/>
</dbReference>
<dbReference type="PROSITE" id="PS50280">
    <property type="entry name" value="SET"/>
    <property type="match status" value="1"/>
</dbReference>
<dbReference type="GeneID" id="70243861"/>
<name>A0AAD4Q4N5_9EURO</name>
<dbReference type="SUPFAM" id="SSF82199">
    <property type="entry name" value="SET domain"/>
    <property type="match status" value="1"/>
</dbReference>
<dbReference type="InterPro" id="IPR001214">
    <property type="entry name" value="SET_dom"/>
</dbReference>
<dbReference type="InterPro" id="IPR046341">
    <property type="entry name" value="SET_dom_sf"/>
</dbReference>
<gene>
    <name evidence="2" type="ORF">BGW36DRAFT_354868</name>
</gene>
<dbReference type="InterPro" id="IPR011990">
    <property type="entry name" value="TPR-like_helical_dom_sf"/>
</dbReference>
<dbReference type="PANTHER" id="PTHR47332">
    <property type="entry name" value="SET DOMAIN-CONTAINING PROTEIN 5"/>
    <property type="match status" value="1"/>
</dbReference>
<evidence type="ECO:0000259" key="1">
    <source>
        <dbReference type="PROSITE" id="PS50280"/>
    </source>
</evidence>
<dbReference type="Proteomes" id="UP001201262">
    <property type="component" value="Unassembled WGS sequence"/>
</dbReference>
<dbReference type="PANTHER" id="PTHR47332:SF4">
    <property type="entry name" value="SET DOMAIN-CONTAINING PROTEIN 5"/>
    <property type="match status" value="1"/>
</dbReference>
<dbReference type="Gene3D" id="1.25.40.10">
    <property type="entry name" value="Tetratricopeptide repeat domain"/>
    <property type="match status" value="1"/>
</dbReference>
<accession>A0AAD4Q4N5</accession>
<comment type="caution">
    <text evidence="2">The sequence shown here is derived from an EMBL/GenBank/DDBJ whole genome shotgun (WGS) entry which is preliminary data.</text>
</comment>
<protein>
    <recommendedName>
        <fullName evidence="1">SET domain-containing protein</fullName>
    </recommendedName>
</protein>
<dbReference type="AlphaFoldDB" id="A0AAD4Q4N5"/>
<dbReference type="Pfam" id="PF00856">
    <property type="entry name" value="SET"/>
    <property type="match status" value="1"/>
</dbReference>
<dbReference type="EMBL" id="JAJTJA010000002">
    <property type="protein sequence ID" value="KAH8703446.1"/>
    <property type="molecule type" value="Genomic_DNA"/>
</dbReference>
<sequence length="468" mass="52986">MGIDAGFDMVPPLSTGVVDRRNWGQFIDFIKEHYKADTQVEIKPNYINFNAGEHPKLPFEGHKFLRFSSKVSGRIAITSGVEHYINTIRGLAQVHFGSRIRYWNEGADQYGVYDWNKVRESIRSYEQPDDSEMPTTIAQFLNGTDPLKELKIPLFEIKDIPGKGKGLVARLNISSGTLLLCEKPLLRIQSKPREELEPLLVTKLKAMSRASQRQFLALHNNFPGKYPFSGIVKTNALPCGSGSHVGGVYPTVCFINHSCIPNAHNSWNRSEEHETIHAIRPIKIGEEITISYDHGGQSSARQEFLKESFGFICTCSGCTLPPSSLRASDNRRTQIQILDEAIGDPFRMMTSPYESLWDCYSLLRILEQEFDSHPGALVARLYYDAFQICIAHKDQARASIFAERAYKVRVTCEGEDSPDTMRMKSLAFSPADHSSFGVYSNKWKTTRESLPKGLDTVQFNKWLFRQES</sequence>
<proteinExistence type="predicted"/>
<dbReference type="CDD" id="cd20071">
    <property type="entry name" value="SET_SMYD"/>
    <property type="match status" value="1"/>
</dbReference>
<evidence type="ECO:0000313" key="2">
    <source>
        <dbReference type="EMBL" id="KAH8703446.1"/>
    </source>
</evidence>